<organism evidence="4 5">
    <name type="scientific">Streptomyces ovatisporus</name>
    <dbReference type="NCBI Taxonomy" id="1128682"/>
    <lineage>
        <taxon>Bacteria</taxon>
        <taxon>Bacillati</taxon>
        <taxon>Actinomycetota</taxon>
        <taxon>Actinomycetes</taxon>
        <taxon>Kitasatosporales</taxon>
        <taxon>Streptomycetaceae</taxon>
        <taxon>Streptomyces</taxon>
    </lineage>
</organism>
<dbReference type="PANTHER" id="PTHR33542:SF3">
    <property type="entry name" value="SIROHYDROCHLORIN FERROCHELATASE, CHLOROPLASTIC"/>
    <property type="match status" value="1"/>
</dbReference>
<name>A0ABV9AE40_9ACTN</name>
<dbReference type="Proteomes" id="UP001595997">
    <property type="component" value="Unassembled WGS sequence"/>
</dbReference>
<dbReference type="Pfam" id="PF01903">
    <property type="entry name" value="CbiX"/>
    <property type="match status" value="2"/>
</dbReference>
<dbReference type="EMBL" id="JBHSFH010000015">
    <property type="protein sequence ID" value="MFC4497265.1"/>
    <property type="molecule type" value="Genomic_DNA"/>
</dbReference>
<evidence type="ECO:0000256" key="2">
    <source>
        <dbReference type="ARBA" id="ARBA00023239"/>
    </source>
</evidence>
<keyword evidence="2" id="KW-0456">Lyase</keyword>
<gene>
    <name evidence="4" type="ORF">ACFPA8_24340</name>
</gene>
<keyword evidence="1" id="KW-0479">Metal-binding</keyword>
<evidence type="ECO:0000313" key="5">
    <source>
        <dbReference type="Proteomes" id="UP001595997"/>
    </source>
</evidence>
<protein>
    <submittedName>
        <fullName evidence="4">Sirohydrochlorin chelatase</fullName>
    </submittedName>
</protein>
<evidence type="ECO:0000256" key="1">
    <source>
        <dbReference type="ARBA" id="ARBA00022723"/>
    </source>
</evidence>
<evidence type="ECO:0000256" key="3">
    <source>
        <dbReference type="SAM" id="MobiDB-lite"/>
    </source>
</evidence>
<evidence type="ECO:0000313" key="4">
    <source>
        <dbReference type="EMBL" id="MFC4497265.1"/>
    </source>
</evidence>
<sequence>MTSPPALLLVCDVSRDRGAAEAFRSFVDELAGDHADLTVAGALREPSGPSVSDAAAALAAEGATRIAAVPLTLVSDEFAERDVPAALSRAEEEHEGLSCTGGAALGPQPAMLALLERRIEEALSRGAASGGGSGNSRDDGNGSEDGNGIPAARTPDDRARITVLLVSPGSTDAHANAEVHRAARLLWEGRGYEGVEPAFVTSAAPDVASALDRCRKLGARKVVVQPCFLFAGDLSERVRQQSEGWGLANPQVEVVVAGVVGADAALAEVVLERYRETVRRMPGRPQEPHGTEDGATRPGSHAR</sequence>
<feature type="region of interest" description="Disordered" evidence="3">
    <location>
        <begin position="278"/>
        <end position="303"/>
    </location>
</feature>
<reference evidence="5" key="1">
    <citation type="journal article" date="2019" name="Int. J. Syst. Evol. Microbiol.">
        <title>The Global Catalogue of Microorganisms (GCM) 10K type strain sequencing project: providing services to taxonomists for standard genome sequencing and annotation.</title>
        <authorList>
            <consortium name="The Broad Institute Genomics Platform"/>
            <consortium name="The Broad Institute Genome Sequencing Center for Infectious Disease"/>
            <person name="Wu L."/>
            <person name="Ma J."/>
        </authorList>
    </citation>
    <scope>NUCLEOTIDE SEQUENCE [LARGE SCALE GENOMIC DNA]</scope>
    <source>
        <strain evidence="5">CGMCC 4.7357</strain>
    </source>
</reference>
<dbReference type="RefSeq" id="WP_386451856.1">
    <property type="nucleotide sequence ID" value="NZ_JBHSFH010000015.1"/>
</dbReference>
<comment type="caution">
    <text evidence="4">The sequence shown here is derived from an EMBL/GenBank/DDBJ whole genome shotgun (WGS) entry which is preliminary data.</text>
</comment>
<dbReference type="SUPFAM" id="SSF53800">
    <property type="entry name" value="Chelatase"/>
    <property type="match status" value="1"/>
</dbReference>
<dbReference type="InterPro" id="IPR002762">
    <property type="entry name" value="CbiX-like"/>
</dbReference>
<keyword evidence="5" id="KW-1185">Reference proteome</keyword>
<proteinExistence type="predicted"/>
<dbReference type="Gene3D" id="3.40.50.1400">
    <property type="match status" value="2"/>
</dbReference>
<dbReference type="InterPro" id="IPR050963">
    <property type="entry name" value="Sirohydro_Cobaltochel/CbiX"/>
</dbReference>
<feature type="compositionally biased region" description="Basic and acidic residues" evidence="3">
    <location>
        <begin position="286"/>
        <end position="295"/>
    </location>
</feature>
<feature type="region of interest" description="Disordered" evidence="3">
    <location>
        <begin position="124"/>
        <end position="154"/>
    </location>
</feature>
<dbReference type="PANTHER" id="PTHR33542">
    <property type="entry name" value="SIROHYDROCHLORIN FERROCHELATASE, CHLOROPLASTIC"/>
    <property type="match status" value="1"/>
</dbReference>
<accession>A0ABV9AE40</accession>
<dbReference type="CDD" id="cd03414">
    <property type="entry name" value="CbiX_SirB_C"/>
    <property type="match status" value="1"/>
</dbReference>